<comment type="pathway">
    <text evidence="2">Protein modification; protein lipoylation via exogenous pathway; protein N(6)-(lipoyl)lysine from lipoate: step 1/2.</text>
</comment>
<dbReference type="KEGG" id="tan:TA09645"/>
<evidence type="ECO:0000256" key="8">
    <source>
        <dbReference type="ARBA" id="ARBA00048037"/>
    </source>
</evidence>
<dbReference type="OMA" id="RYQNWDW"/>
<dbReference type="GO" id="GO:0009249">
    <property type="term" value="P:protein lipoylation"/>
    <property type="evidence" value="ECO:0007669"/>
    <property type="project" value="InterPro"/>
</dbReference>
<dbReference type="InterPro" id="IPR004562">
    <property type="entry name" value="LipoylTrfase_LipoateP_Ligase"/>
</dbReference>
<dbReference type="InParanoid" id="Q4UJ39"/>
<dbReference type="RefSeq" id="XP_953578.1">
    <property type="nucleotide sequence ID" value="XM_948485.1"/>
</dbReference>
<organism evidence="10 11">
    <name type="scientific">Theileria annulata</name>
    <dbReference type="NCBI Taxonomy" id="5874"/>
    <lineage>
        <taxon>Eukaryota</taxon>
        <taxon>Sar</taxon>
        <taxon>Alveolata</taxon>
        <taxon>Apicomplexa</taxon>
        <taxon>Aconoidasida</taxon>
        <taxon>Piroplasmida</taxon>
        <taxon>Theileriidae</taxon>
        <taxon>Theileria</taxon>
    </lineage>
</organism>
<evidence type="ECO:0000256" key="2">
    <source>
        <dbReference type="ARBA" id="ARBA00005124"/>
    </source>
</evidence>
<dbReference type="GO" id="GO:0005524">
    <property type="term" value="F:ATP binding"/>
    <property type="evidence" value="ECO:0007669"/>
    <property type="project" value="UniProtKB-KW"/>
</dbReference>
<dbReference type="GeneID" id="3864084"/>
<dbReference type="EC" id="6.3.1.20" evidence="4"/>
<dbReference type="AlphaFoldDB" id="Q4UJ39"/>
<evidence type="ECO:0000313" key="10">
    <source>
        <dbReference type="EMBL" id="CAI72900.1"/>
    </source>
</evidence>
<dbReference type="SUPFAM" id="SSF82649">
    <property type="entry name" value="SufE/NifU"/>
    <property type="match status" value="1"/>
</dbReference>
<dbReference type="Gene3D" id="3.30.390.50">
    <property type="entry name" value="CO dehydrogenase flavoprotein, C-terminal domain"/>
    <property type="match status" value="1"/>
</dbReference>
<reference evidence="10 11" key="1">
    <citation type="journal article" date="2005" name="Science">
        <title>Genome of the host-cell transforming parasite Theileria annulata compared with T. parva.</title>
        <authorList>
            <person name="Pain A."/>
            <person name="Renauld H."/>
            <person name="Berriman M."/>
            <person name="Murphy L."/>
            <person name="Yeats C.A."/>
            <person name="Weir W."/>
            <person name="Kerhornou A."/>
            <person name="Aslett M."/>
            <person name="Bishop R."/>
            <person name="Bouchier C."/>
            <person name="Cochet M."/>
            <person name="Coulson R.M.R."/>
            <person name="Cronin A."/>
            <person name="de Villiers E.P."/>
            <person name="Fraser A."/>
            <person name="Fosker N."/>
            <person name="Gardner M."/>
            <person name="Goble A."/>
            <person name="Griffiths-Jones S."/>
            <person name="Harris D.E."/>
            <person name="Katzer F."/>
            <person name="Larke N."/>
            <person name="Lord A."/>
            <person name="Maser P."/>
            <person name="McKellar S."/>
            <person name="Mooney P."/>
            <person name="Morton F."/>
            <person name="Nene V."/>
            <person name="O'Neil S."/>
            <person name="Price C."/>
            <person name="Quail M.A."/>
            <person name="Rabbinowitsch E."/>
            <person name="Rawlings N.D."/>
            <person name="Rutter S."/>
            <person name="Saunders D."/>
            <person name="Seeger K."/>
            <person name="Shah T."/>
            <person name="Squares R."/>
            <person name="Squares S."/>
            <person name="Tivey A."/>
            <person name="Walker A.R."/>
            <person name="Woodward J."/>
            <person name="Dobbelaere D.A.E."/>
            <person name="Langsley G."/>
            <person name="Rajandream M.A."/>
            <person name="McKeever D."/>
            <person name="Shiels B."/>
            <person name="Tait A."/>
            <person name="Barrell B.G."/>
            <person name="Hall N."/>
        </authorList>
    </citation>
    <scope>NUCLEOTIDE SEQUENCE [LARGE SCALE GENOMIC DNA]</scope>
    <source>
        <strain evidence="11">Ankara</strain>
    </source>
</reference>
<dbReference type="STRING" id="5874.Q4UJ39"/>
<evidence type="ECO:0000256" key="5">
    <source>
        <dbReference type="ARBA" id="ARBA00022598"/>
    </source>
</evidence>
<protein>
    <recommendedName>
        <fullName evidence="4">lipoate--protein ligase</fullName>
        <ecNumber evidence="4">6.3.1.20</ecNumber>
    </recommendedName>
</protein>
<keyword evidence="5 10" id="KW-0436">Ligase</keyword>
<proteinExistence type="inferred from homology"/>
<comment type="similarity">
    <text evidence="3">Belongs to the LplA family.</text>
</comment>
<dbReference type="Pfam" id="PF10437">
    <property type="entry name" value="Lip_prot_lig_C"/>
    <property type="match status" value="1"/>
</dbReference>
<dbReference type="GO" id="GO:0017118">
    <property type="term" value="F:lipoyltransferase activity"/>
    <property type="evidence" value="ECO:0007669"/>
    <property type="project" value="TreeGrafter"/>
</dbReference>
<evidence type="ECO:0000313" key="11">
    <source>
        <dbReference type="Proteomes" id="UP000001950"/>
    </source>
</evidence>
<evidence type="ECO:0000256" key="7">
    <source>
        <dbReference type="ARBA" id="ARBA00022840"/>
    </source>
</evidence>
<dbReference type="GO" id="GO:0005737">
    <property type="term" value="C:cytoplasm"/>
    <property type="evidence" value="ECO:0007669"/>
    <property type="project" value="TreeGrafter"/>
</dbReference>
<comment type="catalytic activity">
    <reaction evidence="8">
        <text>L-lysyl-[lipoyl-carrier protein] + (R)-lipoate + ATP = N(6)-[(R)-lipoyl]-L-lysyl-[lipoyl-carrier protein] + AMP + diphosphate + H(+)</text>
        <dbReference type="Rhea" id="RHEA:49288"/>
        <dbReference type="Rhea" id="RHEA-COMP:10500"/>
        <dbReference type="Rhea" id="RHEA-COMP:10502"/>
        <dbReference type="ChEBI" id="CHEBI:15378"/>
        <dbReference type="ChEBI" id="CHEBI:29969"/>
        <dbReference type="ChEBI" id="CHEBI:30616"/>
        <dbReference type="ChEBI" id="CHEBI:33019"/>
        <dbReference type="ChEBI" id="CHEBI:83088"/>
        <dbReference type="ChEBI" id="CHEBI:83099"/>
        <dbReference type="ChEBI" id="CHEBI:456215"/>
        <dbReference type="EC" id="6.3.1.20"/>
    </reaction>
</comment>
<keyword evidence="6" id="KW-0547">Nucleotide-binding</keyword>
<name>Q4UJ39_THEAN</name>
<dbReference type="OrthoDB" id="201621at2759"/>
<evidence type="ECO:0000256" key="6">
    <source>
        <dbReference type="ARBA" id="ARBA00022741"/>
    </source>
</evidence>
<dbReference type="InterPro" id="IPR004143">
    <property type="entry name" value="BPL_LPL_catalytic"/>
</dbReference>
<dbReference type="PROSITE" id="PS51733">
    <property type="entry name" value="BPL_LPL_CATALYTIC"/>
    <property type="match status" value="1"/>
</dbReference>
<evidence type="ECO:0000256" key="1">
    <source>
        <dbReference type="ARBA" id="ARBA00005085"/>
    </source>
</evidence>
<dbReference type="CDD" id="cd16443">
    <property type="entry name" value="LplA"/>
    <property type="match status" value="1"/>
</dbReference>
<dbReference type="PANTHER" id="PTHR12561:SF3">
    <property type="entry name" value="LIPOYLTRANSFERASE 1, MITOCHONDRIAL"/>
    <property type="match status" value="1"/>
</dbReference>
<evidence type="ECO:0000256" key="4">
    <source>
        <dbReference type="ARBA" id="ARBA00012367"/>
    </source>
</evidence>
<dbReference type="PANTHER" id="PTHR12561">
    <property type="entry name" value="LIPOATE-PROTEIN LIGASE"/>
    <property type="match status" value="1"/>
</dbReference>
<dbReference type="VEuPathDB" id="PiroplasmaDB:TA09645"/>
<feature type="domain" description="BPL/LPL catalytic" evidence="9">
    <location>
        <begin position="39"/>
        <end position="210"/>
    </location>
</feature>
<gene>
    <name evidence="10" type="ORF">TA09645</name>
</gene>
<dbReference type="EMBL" id="CR940347">
    <property type="protein sequence ID" value="CAI72900.1"/>
    <property type="molecule type" value="Genomic_DNA"/>
</dbReference>
<sequence length="360" mass="42270">MNKLLIIFSKELNIYFNLSLENYLLNTISNGRLWKFVKNNFDRVLYFWRNSECVIIGRNQNIYSECNLNNIHQNVNIVRRFTGGGAVYQDLGNMCFTIITDTKNYNFNTNSQIICSAISKLIQQKCEPTGRNDMCINGLKFSGSAFKILPNVALHHGIPVTVLGHTANHQPRKGLLINSLVIQLYSSLWRRTILLNINKSSLEKYLTPEKSKLDKHNVKSIESRITNLAQFKPNITYEQIMELDKNNEICNEKEFKECYDKLTDRNWIFGKKLNWKSLKKRFDFGSIEFCLNIKNENVENVYIYSDMLNADFIDYLNIKFNETIFKYNTQSFEHIFNSLQFPNLQEQIQEIKNWILQSIN</sequence>
<dbReference type="FunCoup" id="Q4UJ39">
    <property type="interactions" value="90"/>
</dbReference>
<dbReference type="Proteomes" id="UP000001950">
    <property type="component" value="Chromosome 1"/>
</dbReference>
<accession>Q4UJ39</accession>
<dbReference type="Pfam" id="PF21948">
    <property type="entry name" value="LplA-B_cat"/>
    <property type="match status" value="1"/>
</dbReference>
<evidence type="ECO:0000259" key="9">
    <source>
        <dbReference type="PROSITE" id="PS51733"/>
    </source>
</evidence>
<dbReference type="InterPro" id="IPR045864">
    <property type="entry name" value="aa-tRNA-synth_II/BPL/LPL"/>
</dbReference>
<dbReference type="UniPathway" id="UPA00537">
    <property type="reaction ID" value="UER00594"/>
</dbReference>
<comment type="pathway">
    <text evidence="1">Protein modification; protein lipoylation via exogenous pathway; protein N(6)-(lipoyl)lysine from lipoate: step 2/2.</text>
</comment>
<dbReference type="SUPFAM" id="SSF55681">
    <property type="entry name" value="Class II aaRS and biotin synthetases"/>
    <property type="match status" value="1"/>
</dbReference>
<keyword evidence="11" id="KW-1185">Reference proteome</keyword>
<dbReference type="GO" id="GO:0016979">
    <property type="term" value="F:lipoate-protein ligase activity"/>
    <property type="evidence" value="ECO:0007669"/>
    <property type="project" value="UniProtKB-EC"/>
</dbReference>
<dbReference type="eggNOG" id="KOG3159">
    <property type="taxonomic scope" value="Eukaryota"/>
</dbReference>
<dbReference type="Gene3D" id="3.30.930.10">
    <property type="entry name" value="Bira Bifunctional Protein, Domain 2"/>
    <property type="match status" value="2"/>
</dbReference>
<dbReference type="InterPro" id="IPR019491">
    <property type="entry name" value="Lipoate_protein_ligase_C"/>
</dbReference>
<evidence type="ECO:0000256" key="3">
    <source>
        <dbReference type="ARBA" id="ARBA00008242"/>
    </source>
</evidence>
<keyword evidence="7" id="KW-0067">ATP-binding</keyword>